<dbReference type="PANTHER" id="PTHR47629">
    <property type="entry name" value="C-TYPE LECTIN-RELATED"/>
    <property type="match status" value="1"/>
</dbReference>
<dbReference type="HOGENOM" id="CLU_045736_0_0_1"/>
<dbReference type="InParanoid" id="G0NCK4"/>
<feature type="domain" description="PAN-3" evidence="1">
    <location>
        <begin position="1"/>
        <end position="102"/>
    </location>
</feature>
<dbReference type="EMBL" id="GL379863">
    <property type="protein sequence ID" value="EGT57629.1"/>
    <property type="molecule type" value="Genomic_DNA"/>
</dbReference>
<dbReference type="OMA" id="CISIRTF"/>
<evidence type="ECO:0000313" key="3">
    <source>
        <dbReference type="Proteomes" id="UP000008068"/>
    </source>
</evidence>
<dbReference type="FunCoup" id="G0NCK4">
    <property type="interactions" value="1919"/>
</dbReference>
<evidence type="ECO:0000259" key="1">
    <source>
        <dbReference type="SMART" id="SM00605"/>
    </source>
</evidence>
<dbReference type="InterPro" id="IPR006583">
    <property type="entry name" value="PAN-3_domain"/>
</dbReference>
<dbReference type="Pfam" id="PF08277">
    <property type="entry name" value="PAN_3"/>
    <property type="match status" value="1"/>
</dbReference>
<reference evidence="3" key="1">
    <citation type="submission" date="2011-07" db="EMBL/GenBank/DDBJ databases">
        <authorList>
            <consortium name="Caenorhabditis brenneri Sequencing and Analysis Consortium"/>
            <person name="Wilson R.K."/>
        </authorList>
    </citation>
    <scope>NUCLEOTIDE SEQUENCE [LARGE SCALE GENOMIC DNA]</scope>
    <source>
        <strain evidence="3">PB2801</strain>
    </source>
</reference>
<proteinExistence type="predicted"/>
<dbReference type="AlphaFoldDB" id="G0NCK4"/>
<gene>
    <name evidence="2" type="ORF">CAEBREN_08347</name>
</gene>
<protein>
    <recommendedName>
        <fullName evidence="1">PAN-3 domain-containing protein</fullName>
    </recommendedName>
</protein>
<accession>G0NCK4</accession>
<dbReference type="OrthoDB" id="5873481at2759"/>
<keyword evidence="3" id="KW-1185">Reference proteome</keyword>
<dbReference type="SMART" id="SM00605">
    <property type="entry name" value="CW"/>
    <property type="match status" value="1"/>
</dbReference>
<organism evidence="3">
    <name type="scientific">Caenorhabditis brenneri</name>
    <name type="common">Nematode worm</name>
    <dbReference type="NCBI Taxonomy" id="135651"/>
    <lineage>
        <taxon>Eukaryota</taxon>
        <taxon>Metazoa</taxon>
        <taxon>Ecdysozoa</taxon>
        <taxon>Nematoda</taxon>
        <taxon>Chromadorea</taxon>
        <taxon>Rhabditida</taxon>
        <taxon>Rhabditina</taxon>
        <taxon>Rhabditomorpha</taxon>
        <taxon>Rhabditoidea</taxon>
        <taxon>Rhabditidae</taxon>
        <taxon>Peloderinae</taxon>
        <taxon>Caenorhabditis</taxon>
    </lineage>
</organism>
<sequence>MVVIWGVATGNKSETLVISWDACMAKCWEEASCVVISETTTGCDLYRFGFLFQVDQTDGVNGGKVGVKRILDTCSPISNTTETYTSETILYQYNISQNQPNSWSFSYDYYIECPTGSFASIRGANRVCIMTRVFPNPYCLHFNNATAMCTKDGAMGLTGPYSRAEAEVIADHISLATSAAPITGYTILNFWVDGTRIPPGDYTMTDDTLNGTSGYNWQNPAGTWDSAFIVRLDGVVWVYHNAKENYNYPGGMCLRGGVCRIKPITGY</sequence>
<dbReference type="Proteomes" id="UP000008068">
    <property type="component" value="Unassembled WGS sequence"/>
</dbReference>
<evidence type="ECO:0000313" key="2">
    <source>
        <dbReference type="EMBL" id="EGT57629.1"/>
    </source>
</evidence>
<dbReference type="PANTHER" id="PTHR47629:SF8">
    <property type="entry name" value="PAN-3 DOMAIN-CONTAINING PROTEIN"/>
    <property type="match status" value="1"/>
</dbReference>
<name>G0NCK4_CAEBE</name>
<dbReference type="eggNOG" id="ENOG502TI49">
    <property type="taxonomic scope" value="Eukaryota"/>
</dbReference>